<proteinExistence type="inferred from homology"/>
<dbReference type="InterPro" id="IPR005485">
    <property type="entry name" value="Rbsml_uL18_euk_arch"/>
</dbReference>
<sequence>MSMSKKAMKRRKRYRKRKSPPPQKKHGPLYRMPFRRRREQKTDYGQRTRLLKSGKIRVAIRPSNKALRIQFIRSKQGGDQTITQVLSKDLAQYGWDIATSNMPAAYLTGFLAGKRALKADIDEAILDIGTLEALPKTRLFAALKGIVDAGVDIPYGEKMIPDEERIRGEHIANYGRLLAKEDKEKYKRYFGKYLQVNKKPEEIQTYFEETKTKIEESE</sequence>
<dbReference type="InterPro" id="IPR057267">
    <property type="entry name" value="Rbsml_uL18_arch"/>
</dbReference>
<feature type="compositionally biased region" description="Basic residues" evidence="7">
    <location>
        <begin position="1"/>
        <end position="39"/>
    </location>
</feature>
<comment type="similarity">
    <text evidence="1 6">Belongs to the universal ribosomal protein uL18 family.</text>
</comment>
<dbReference type="GO" id="GO:0022625">
    <property type="term" value="C:cytosolic large ribosomal subunit"/>
    <property type="evidence" value="ECO:0007669"/>
    <property type="project" value="TreeGrafter"/>
</dbReference>
<protein>
    <recommendedName>
        <fullName evidence="6">Large ribosomal subunit protein uL18</fullName>
    </recommendedName>
</protein>
<dbReference type="Proteomes" id="UP001201020">
    <property type="component" value="Chromosome"/>
</dbReference>
<evidence type="ECO:0000256" key="6">
    <source>
        <dbReference type="HAMAP-Rule" id="MF_01337"/>
    </source>
</evidence>
<evidence type="ECO:0000256" key="4">
    <source>
        <dbReference type="ARBA" id="ARBA00022980"/>
    </source>
</evidence>
<keyword evidence="3 6" id="KW-0694">RNA-binding</keyword>
<feature type="region of interest" description="Disordered" evidence="7">
    <location>
        <begin position="1"/>
        <end position="44"/>
    </location>
</feature>
<organism evidence="8">
    <name type="scientific">Candidatus Heimdallarchaeum aukensis</name>
    <dbReference type="NCBI Taxonomy" id="2876573"/>
    <lineage>
        <taxon>Archaea</taxon>
        <taxon>Promethearchaeati</taxon>
        <taxon>Candidatus Heimdallarchaeota</taxon>
        <taxon>Candidatus Heimdallarchaeia (ex Rinke et al. 2021) (nom. nud.)</taxon>
        <taxon>Candidatus Heimdallarchaeales</taxon>
        <taxon>Candidatus Heimdallarchaeaceae</taxon>
        <taxon>Candidatus Heimdallarchaeum</taxon>
    </lineage>
</organism>
<keyword evidence="2 6" id="KW-0699">rRNA-binding</keyword>
<dbReference type="AlphaFoldDB" id="A0A9Y1BIN7"/>
<evidence type="ECO:0000256" key="7">
    <source>
        <dbReference type="SAM" id="MobiDB-lite"/>
    </source>
</evidence>
<dbReference type="CDD" id="cd00432">
    <property type="entry name" value="Ribosomal_L18_L5e"/>
    <property type="match status" value="1"/>
</dbReference>
<accession>A0A9Y1BIN7</accession>
<dbReference type="GO" id="GO:0003735">
    <property type="term" value="F:structural constituent of ribosome"/>
    <property type="evidence" value="ECO:0007669"/>
    <property type="project" value="InterPro"/>
</dbReference>
<comment type="subunit">
    <text evidence="6">Part of the 50S ribosomal subunit. Contacts the 5S and 23S rRNAs.</text>
</comment>
<dbReference type="HAMAP" id="MF_01337_A">
    <property type="entry name" value="Ribosomal_uL18_A"/>
    <property type="match status" value="1"/>
</dbReference>
<dbReference type="NCBIfam" id="NF006342">
    <property type="entry name" value="PRK08569.1"/>
    <property type="match status" value="1"/>
</dbReference>
<comment type="function">
    <text evidence="6">This is one of the proteins that bind and probably mediate the attachment of the 5S RNA into the large ribosomal subunit, where it forms part of the central protuberance.</text>
</comment>
<name>A0A9Y1BIN7_9ARCH</name>
<dbReference type="Pfam" id="PF17144">
    <property type="entry name" value="Ribosomal_L5e"/>
    <property type="match status" value="1"/>
</dbReference>
<gene>
    <name evidence="6" type="primary">rpl18</name>
    <name evidence="8" type="ORF">K9W45_07785</name>
</gene>
<dbReference type="GO" id="GO:0008097">
    <property type="term" value="F:5S rRNA binding"/>
    <property type="evidence" value="ECO:0007669"/>
    <property type="project" value="InterPro"/>
</dbReference>
<reference evidence="8" key="1">
    <citation type="journal article" date="2022" name="Nat. Microbiol.">
        <title>Unique mobile elements and scalable gene flow at the prokaryote-eukaryote boundary revealed by circularized Asgard archaea genomes.</title>
        <authorList>
            <person name="Wu F."/>
            <person name="Speth D.R."/>
            <person name="Philosof A."/>
            <person name="Cremiere A."/>
            <person name="Narayanan A."/>
            <person name="Barco R.A."/>
            <person name="Connon S.A."/>
            <person name="Amend J.P."/>
            <person name="Antoshechkin I.A."/>
            <person name="Orphan V.J."/>
        </authorList>
    </citation>
    <scope>NUCLEOTIDE SEQUENCE</scope>
    <source>
        <strain evidence="8">PM71</strain>
    </source>
</reference>
<evidence type="ECO:0000256" key="3">
    <source>
        <dbReference type="ARBA" id="ARBA00022884"/>
    </source>
</evidence>
<dbReference type="GO" id="GO:0000027">
    <property type="term" value="P:ribosomal large subunit assembly"/>
    <property type="evidence" value="ECO:0007669"/>
    <property type="project" value="TreeGrafter"/>
</dbReference>
<dbReference type="InterPro" id="IPR057268">
    <property type="entry name" value="Ribosomal_L18"/>
</dbReference>
<dbReference type="PANTHER" id="PTHR23410:SF12">
    <property type="entry name" value="LARGE RIBOSOMAL SUBUNIT PROTEIN UL18"/>
    <property type="match status" value="1"/>
</dbReference>
<keyword evidence="4 6" id="KW-0689">Ribosomal protein</keyword>
<evidence type="ECO:0000313" key="8">
    <source>
        <dbReference type="EMBL" id="UJG39759.1"/>
    </source>
</evidence>
<evidence type="ECO:0000256" key="5">
    <source>
        <dbReference type="ARBA" id="ARBA00023274"/>
    </source>
</evidence>
<evidence type="ECO:0000256" key="1">
    <source>
        <dbReference type="ARBA" id="ARBA00007116"/>
    </source>
</evidence>
<dbReference type="PANTHER" id="PTHR23410">
    <property type="entry name" value="RIBOSOMAL PROTEIN L5-RELATED"/>
    <property type="match status" value="1"/>
</dbReference>
<dbReference type="SUPFAM" id="SSF53137">
    <property type="entry name" value="Translational machinery components"/>
    <property type="match status" value="1"/>
</dbReference>
<keyword evidence="5 6" id="KW-0687">Ribonucleoprotein</keyword>
<dbReference type="EMBL" id="CP084166">
    <property type="protein sequence ID" value="UJG39759.1"/>
    <property type="molecule type" value="Genomic_DNA"/>
</dbReference>
<dbReference type="GO" id="GO:0006412">
    <property type="term" value="P:translation"/>
    <property type="evidence" value="ECO:0007669"/>
    <property type="project" value="UniProtKB-UniRule"/>
</dbReference>
<evidence type="ECO:0000256" key="2">
    <source>
        <dbReference type="ARBA" id="ARBA00022730"/>
    </source>
</evidence>
<dbReference type="Gene3D" id="3.30.420.100">
    <property type="match status" value="1"/>
</dbReference>